<dbReference type="InterPro" id="IPR029063">
    <property type="entry name" value="SAM-dependent_MTases_sf"/>
</dbReference>
<dbReference type="GO" id="GO:0032259">
    <property type="term" value="P:methylation"/>
    <property type="evidence" value="ECO:0007669"/>
    <property type="project" value="UniProtKB-KW"/>
</dbReference>
<dbReference type="SUPFAM" id="SSF53335">
    <property type="entry name" value="S-adenosyl-L-methionine-dependent methyltransferases"/>
    <property type="match status" value="1"/>
</dbReference>
<keyword evidence="2 4" id="KW-0808">Transferase</keyword>
<dbReference type="InterPro" id="IPR003788">
    <property type="entry name" value="NDUFAF7"/>
</dbReference>
<feature type="region of interest" description="Disordered" evidence="3">
    <location>
        <begin position="1"/>
        <end position="23"/>
    </location>
</feature>
<protein>
    <submittedName>
        <fullName evidence="4">SAM-dependent MidA family methyltransferase</fullName>
    </submittedName>
</protein>
<accession>A0A2T5U5I8</accession>
<dbReference type="Proteomes" id="UP000244013">
    <property type="component" value="Unassembled WGS sequence"/>
</dbReference>
<gene>
    <name evidence="4" type="ORF">C8J25_104104</name>
</gene>
<evidence type="ECO:0000256" key="3">
    <source>
        <dbReference type="SAM" id="MobiDB-lite"/>
    </source>
</evidence>
<proteinExistence type="predicted"/>
<dbReference type="GO" id="GO:0035243">
    <property type="term" value="F:protein-arginine omega-N symmetric methyltransferase activity"/>
    <property type="evidence" value="ECO:0007669"/>
    <property type="project" value="TreeGrafter"/>
</dbReference>
<sequence length="367" mass="38503">MAANVMANDNPAPPLTPPASGRGIDTALPERLARAIALAGPIPVAQYMAAANAHYYATRDPLGAGGDFTTAPEISQMFGELVGLWCADLWDRSGRPDVAWVELGPGRGTLAADAARAMAKAGLEPPVHFVETSPALRKAQAERVPAATWHDAVDTLPTDRPLIVVANEFFDALPIRQLVKREQWHERLVAAQDLLFLPIAGKPLPDAVIPEPFRDAPAGSILETSPAAVTIIRGLAKRIAAQGGALIAVDYGYEGPALGDTLQAVRGHAFANPFDAPGEHDLTAHVDFTTLAAAAQAEGAVAWGPVTQRDLLGALGIDSRTSALAKASPARAEALAADRRRLMDDMGTLFKALAITAPTWPTPAAFA</sequence>
<dbReference type="PANTHER" id="PTHR12049">
    <property type="entry name" value="PROTEIN ARGININE METHYLTRANSFERASE NDUFAF7, MITOCHONDRIAL"/>
    <property type="match status" value="1"/>
</dbReference>
<keyword evidence="1 4" id="KW-0489">Methyltransferase</keyword>
<comment type="caution">
    <text evidence="4">The sequence shown here is derived from an EMBL/GenBank/DDBJ whole genome shotgun (WGS) entry which is preliminary data.</text>
</comment>
<evidence type="ECO:0000256" key="1">
    <source>
        <dbReference type="ARBA" id="ARBA00022603"/>
    </source>
</evidence>
<name>A0A2T5U5I8_9SPHN</name>
<dbReference type="EMBL" id="QAYE01000004">
    <property type="protein sequence ID" value="PTW46769.1"/>
    <property type="molecule type" value="Genomic_DNA"/>
</dbReference>
<evidence type="ECO:0000313" key="5">
    <source>
        <dbReference type="Proteomes" id="UP000244013"/>
    </source>
</evidence>
<dbReference type="Pfam" id="PF02636">
    <property type="entry name" value="Methyltransf_28"/>
    <property type="match status" value="1"/>
</dbReference>
<evidence type="ECO:0000256" key="2">
    <source>
        <dbReference type="ARBA" id="ARBA00022679"/>
    </source>
</evidence>
<dbReference type="InterPro" id="IPR038375">
    <property type="entry name" value="NDUFAF7_sf"/>
</dbReference>
<reference evidence="4 5" key="1">
    <citation type="submission" date="2018-04" db="EMBL/GenBank/DDBJ databases">
        <title>Genomic Encyclopedia of Type Strains, Phase III (KMG-III): the genomes of soil and plant-associated and newly described type strains.</title>
        <authorList>
            <person name="Whitman W."/>
        </authorList>
    </citation>
    <scope>NUCLEOTIDE SEQUENCE [LARGE SCALE GENOMIC DNA]</scope>
    <source>
        <strain evidence="4 5">MA-olki</strain>
    </source>
</reference>
<evidence type="ECO:0000313" key="4">
    <source>
        <dbReference type="EMBL" id="PTW46769.1"/>
    </source>
</evidence>
<dbReference type="Gene3D" id="3.40.50.12710">
    <property type="match status" value="1"/>
</dbReference>
<dbReference type="AlphaFoldDB" id="A0A2T5U5I8"/>
<organism evidence="4 5">
    <name type="scientific">Sphingomonas faeni</name>
    <dbReference type="NCBI Taxonomy" id="185950"/>
    <lineage>
        <taxon>Bacteria</taxon>
        <taxon>Pseudomonadati</taxon>
        <taxon>Pseudomonadota</taxon>
        <taxon>Alphaproteobacteria</taxon>
        <taxon>Sphingomonadales</taxon>
        <taxon>Sphingomonadaceae</taxon>
        <taxon>Sphingomonas</taxon>
    </lineage>
</organism>
<dbReference type="PANTHER" id="PTHR12049:SF7">
    <property type="entry name" value="PROTEIN ARGININE METHYLTRANSFERASE NDUFAF7, MITOCHONDRIAL"/>
    <property type="match status" value="1"/>
</dbReference>